<dbReference type="eggNOG" id="KOG2947">
    <property type="taxonomic scope" value="Eukaryota"/>
</dbReference>
<dbReference type="SUPFAM" id="SSF53613">
    <property type="entry name" value="Ribokinase-like"/>
    <property type="match status" value="1"/>
</dbReference>
<dbReference type="STRING" id="46245.B5DPZ5"/>
<accession>A0A6I8V1U8</accession>
<dbReference type="InterPro" id="IPR029056">
    <property type="entry name" value="Ribokinase-like"/>
</dbReference>
<feature type="region of interest" description="Disordered" evidence="1">
    <location>
        <begin position="317"/>
        <end position="343"/>
    </location>
</feature>
<dbReference type="ExpressionAtlas" id="B5DPZ5">
    <property type="expression patterns" value="baseline"/>
</dbReference>
<dbReference type="GeneID" id="6900764"/>
<dbReference type="Pfam" id="PF00294">
    <property type="entry name" value="PfkB"/>
    <property type="match status" value="1"/>
</dbReference>
<dbReference type="InterPro" id="IPR034093">
    <property type="entry name" value="KHK"/>
</dbReference>
<dbReference type="InParanoid" id="B5DPZ5"/>
<dbReference type="OMA" id="MSGRLIM"/>
<dbReference type="PANTHER" id="PTHR42774">
    <property type="entry name" value="PHOSPHOTRANSFERASE SYSTEM TRANSPORT PROTEIN"/>
    <property type="match status" value="1"/>
</dbReference>
<dbReference type="Bgee" id="FBgn0245279">
    <property type="expression patterns" value="Expressed in male reproductive system and 1 other cell type or tissue"/>
</dbReference>
<dbReference type="FunCoup" id="B5DPZ5">
    <property type="interactions" value="49"/>
</dbReference>
<evidence type="ECO:0000313" key="3">
    <source>
        <dbReference type="Proteomes" id="UP000001819"/>
    </source>
</evidence>
<dbReference type="GO" id="GO:0004454">
    <property type="term" value="F:ketohexokinase activity"/>
    <property type="evidence" value="ECO:0007669"/>
    <property type="project" value="InterPro"/>
</dbReference>
<evidence type="ECO:0000259" key="2">
    <source>
        <dbReference type="Pfam" id="PF00294"/>
    </source>
</evidence>
<protein>
    <submittedName>
        <fullName evidence="4">Ketohexokinase</fullName>
    </submittedName>
</protein>
<dbReference type="InterPro" id="IPR052562">
    <property type="entry name" value="Ketohexokinase-related"/>
</dbReference>
<reference evidence="4" key="1">
    <citation type="submission" date="2025-08" db="UniProtKB">
        <authorList>
            <consortium name="RefSeq"/>
        </authorList>
    </citation>
    <scope>IDENTIFICATION</scope>
    <source>
        <strain evidence="4">MV-25-SWS-2005</strain>
        <tissue evidence="4">Whole body</tissue>
    </source>
</reference>
<feature type="region of interest" description="Disordered" evidence="1">
    <location>
        <begin position="360"/>
        <end position="382"/>
    </location>
</feature>
<proteinExistence type="predicted"/>
<evidence type="ECO:0000313" key="4">
    <source>
        <dbReference type="RefSeq" id="XP_002135123.1"/>
    </source>
</evidence>
<dbReference type="HOGENOM" id="CLU_027634_3_0_1"/>
<evidence type="ECO:0000256" key="1">
    <source>
        <dbReference type="SAM" id="MobiDB-lite"/>
    </source>
</evidence>
<dbReference type="KEGG" id="dpo:6900764"/>
<gene>
    <name evidence="4" type="primary">LOC6900764</name>
</gene>
<organism evidence="3 4">
    <name type="scientific">Drosophila pseudoobscura pseudoobscura</name>
    <name type="common">Fruit fly</name>
    <dbReference type="NCBI Taxonomy" id="46245"/>
    <lineage>
        <taxon>Eukaryota</taxon>
        <taxon>Metazoa</taxon>
        <taxon>Ecdysozoa</taxon>
        <taxon>Arthropoda</taxon>
        <taxon>Hexapoda</taxon>
        <taxon>Insecta</taxon>
        <taxon>Pterygota</taxon>
        <taxon>Neoptera</taxon>
        <taxon>Endopterygota</taxon>
        <taxon>Diptera</taxon>
        <taxon>Brachycera</taxon>
        <taxon>Muscomorpha</taxon>
        <taxon>Ephydroidea</taxon>
        <taxon>Drosophilidae</taxon>
        <taxon>Drosophila</taxon>
        <taxon>Sophophora</taxon>
    </lineage>
</organism>
<dbReference type="RefSeq" id="XP_002135123.1">
    <property type="nucleotide sequence ID" value="XM_002135087.3"/>
</dbReference>
<dbReference type="GO" id="GO:0006000">
    <property type="term" value="P:fructose metabolic process"/>
    <property type="evidence" value="ECO:0007669"/>
    <property type="project" value="InterPro"/>
</dbReference>
<dbReference type="Proteomes" id="UP000001819">
    <property type="component" value="Chromosome X"/>
</dbReference>
<name>B5DPZ5_DROPS</name>
<keyword evidence="3" id="KW-1185">Reference proteome</keyword>
<dbReference type="InterPro" id="IPR011611">
    <property type="entry name" value="PfkB_dom"/>
</dbReference>
<sequence>MSHLCAPSVMKAVLCVGCTEVAYVTNVERFPEKGSRVQCQSAFMQRNGRTSNVCTALRLLGARVELFGMLSRLGTFRMVLDDLRRRDIVISNCSWTDESPKFSTIIRERRTGTCTVVRCTKAFPYVTAREFEKLDLSLYGWVHFEARSARETVLMMRRVLDHNNGLAQEDRIVVSLLVYDALEDNLDLLSLCDYVLFGRQLALEVGWSSAHVACEQLNSALRTPRSIRTRRPCIICPWGKQGAVCMDAQGNFYELPAHTPKSIVDRMGDGECFTAGFIYATFVRRRGLSGAVDFANLVASHKIASVGFDDIANLQISPQKLEPPPVEDSERSSESEDLTNEQRTCRKYLNRPFYTLEPHNSSIHEAVVGPEPESEPMSEDTVKAAWERLSKTAY</sequence>
<accession>B5DPZ5</accession>
<dbReference type="Gene3D" id="3.40.1190.20">
    <property type="match status" value="1"/>
</dbReference>
<feature type="domain" description="Carbohydrate kinase PfkB" evidence="2">
    <location>
        <begin position="10"/>
        <end position="307"/>
    </location>
</feature>
<dbReference type="PANTHER" id="PTHR42774:SF3">
    <property type="entry name" value="KETOHEXOKINASE"/>
    <property type="match status" value="1"/>
</dbReference>
<dbReference type="AlphaFoldDB" id="B5DPZ5"/>
<dbReference type="CDD" id="cd01939">
    <property type="entry name" value="Ketohexokinase"/>
    <property type="match status" value="1"/>
</dbReference>